<dbReference type="GO" id="GO:0098797">
    <property type="term" value="C:plasma membrane protein complex"/>
    <property type="evidence" value="ECO:0007669"/>
    <property type="project" value="TreeGrafter"/>
</dbReference>
<evidence type="ECO:0000256" key="7">
    <source>
        <dbReference type="SAM" id="Phobius"/>
    </source>
</evidence>
<comment type="similarity">
    <text evidence="2">Belongs to the ABC-4 integral membrane protein family. LolC/E subfamily.</text>
</comment>
<name>A0A4P7CRR5_9BURK</name>
<comment type="subcellular location">
    <subcellularLocation>
        <location evidence="1">Cell membrane</location>
        <topology evidence="1">Multi-pass membrane protein</topology>
    </subcellularLocation>
</comment>
<evidence type="ECO:0000259" key="8">
    <source>
        <dbReference type="Pfam" id="PF02687"/>
    </source>
</evidence>
<evidence type="ECO:0000256" key="2">
    <source>
        <dbReference type="ARBA" id="ARBA00005236"/>
    </source>
</evidence>
<dbReference type="Pfam" id="PF12704">
    <property type="entry name" value="MacB_PCD"/>
    <property type="match status" value="1"/>
</dbReference>
<keyword evidence="6 7" id="KW-0472">Membrane</keyword>
<gene>
    <name evidence="10" type="ORF">E1956_04245</name>
</gene>
<evidence type="ECO:0000256" key="3">
    <source>
        <dbReference type="ARBA" id="ARBA00022475"/>
    </source>
</evidence>
<accession>A0A4P7CRR5</accession>
<keyword evidence="5 7" id="KW-1133">Transmembrane helix</keyword>
<feature type="transmembrane region" description="Helical" evidence="7">
    <location>
        <begin position="407"/>
        <end position="425"/>
    </location>
</feature>
<dbReference type="InterPro" id="IPR003838">
    <property type="entry name" value="ABC3_permease_C"/>
</dbReference>
<keyword evidence="4 7" id="KW-0812">Transmembrane</keyword>
<dbReference type="GO" id="GO:0044874">
    <property type="term" value="P:lipoprotein localization to outer membrane"/>
    <property type="evidence" value="ECO:0007669"/>
    <property type="project" value="TreeGrafter"/>
</dbReference>
<keyword evidence="11" id="KW-1185">Reference proteome</keyword>
<organism evidence="10 11">
    <name type="scientific">Paraburkholderia pallida</name>
    <dbReference type="NCBI Taxonomy" id="2547399"/>
    <lineage>
        <taxon>Bacteria</taxon>
        <taxon>Pseudomonadati</taxon>
        <taxon>Pseudomonadota</taxon>
        <taxon>Betaproteobacteria</taxon>
        <taxon>Burkholderiales</taxon>
        <taxon>Burkholderiaceae</taxon>
        <taxon>Paraburkholderia</taxon>
    </lineage>
</organism>
<feature type="transmembrane region" description="Helical" evidence="7">
    <location>
        <begin position="304"/>
        <end position="329"/>
    </location>
</feature>
<protein>
    <submittedName>
        <fullName evidence="10">ABC transporter permease</fullName>
    </submittedName>
</protein>
<dbReference type="PANTHER" id="PTHR30489">
    <property type="entry name" value="LIPOPROTEIN-RELEASING SYSTEM TRANSMEMBRANE PROTEIN LOLE"/>
    <property type="match status" value="1"/>
</dbReference>
<feature type="transmembrane region" description="Helical" evidence="7">
    <location>
        <begin position="47"/>
        <end position="71"/>
    </location>
</feature>
<feature type="domain" description="MacB-like periplasmic core" evidence="9">
    <location>
        <begin position="45"/>
        <end position="273"/>
    </location>
</feature>
<dbReference type="PANTHER" id="PTHR30489:SF0">
    <property type="entry name" value="LIPOPROTEIN-RELEASING SYSTEM TRANSMEMBRANE PROTEIN LOLE"/>
    <property type="match status" value="1"/>
</dbReference>
<reference evidence="10 11" key="1">
    <citation type="submission" date="2019-03" db="EMBL/GenBank/DDBJ databases">
        <title>Paraburkholderia sp. 7MH5, isolated from subtropical forest soil.</title>
        <authorList>
            <person name="Gao Z.-H."/>
            <person name="Qiu L.-H."/>
        </authorList>
    </citation>
    <scope>NUCLEOTIDE SEQUENCE [LARGE SCALE GENOMIC DNA]</scope>
    <source>
        <strain evidence="10 11">7MH5</strain>
    </source>
</reference>
<dbReference type="KEGG" id="ppai:E1956_04245"/>
<dbReference type="AlphaFoldDB" id="A0A4P7CRR5"/>
<feature type="transmembrane region" description="Helical" evidence="7">
    <location>
        <begin position="6"/>
        <end position="26"/>
    </location>
</feature>
<sequence length="442" mass="48440">MTTALFYLSNAVMVYALAVALGACLWRRTDLQYVFLNLFRQRRRSGMTLLAIVLGGVAVFLFGGFVDYSFWALREQTIRTNVGHIQLYEKGYLESGAAVGTMTHSIANYDEIARILRTDPVIGPHIKTVTGRIEFSGIISRYESGVSTFFSGVGVEPETSLELGALDRVVSGSDLSRIQSKGVTIGSGVAAALKAGYDDYTDMLVVTPGGGQNAMSVQVRGVFASGIKEYDDTTIKLPLKTVQQLLQTSNVSRMIILLDNTDYTDAAMRRIDEIIKARNLPLEARPWTDLAVFYHQVVNLFEGIFFFIKALVSVIVVFMIGNTLMMSVVERTREIATLRALGLTKRHVGRLFMLEGIVIGLLGAAISVVLGIGIAELININGVPMPPSPGYTQGYLAFVMWTGDYRLFWFACALPLVTAVIASIMPARRAANLVIAEAFRFV</sequence>
<evidence type="ECO:0000256" key="6">
    <source>
        <dbReference type="ARBA" id="ARBA00023136"/>
    </source>
</evidence>
<feature type="domain" description="ABC3 transporter permease C-terminal" evidence="8">
    <location>
        <begin position="307"/>
        <end position="433"/>
    </location>
</feature>
<evidence type="ECO:0000313" key="11">
    <source>
        <dbReference type="Proteomes" id="UP000295727"/>
    </source>
</evidence>
<dbReference type="RefSeq" id="WP_134747558.1">
    <property type="nucleotide sequence ID" value="NZ_CP038148.1"/>
</dbReference>
<proteinExistence type="inferred from homology"/>
<feature type="transmembrane region" description="Helical" evidence="7">
    <location>
        <begin position="350"/>
        <end position="375"/>
    </location>
</feature>
<evidence type="ECO:0000256" key="4">
    <source>
        <dbReference type="ARBA" id="ARBA00022692"/>
    </source>
</evidence>
<dbReference type="InterPro" id="IPR051447">
    <property type="entry name" value="Lipoprotein-release_system"/>
</dbReference>
<keyword evidence="3" id="KW-1003">Cell membrane</keyword>
<evidence type="ECO:0000256" key="1">
    <source>
        <dbReference type="ARBA" id="ARBA00004651"/>
    </source>
</evidence>
<dbReference type="Pfam" id="PF02687">
    <property type="entry name" value="FtsX"/>
    <property type="match status" value="1"/>
</dbReference>
<dbReference type="OrthoDB" id="9770036at2"/>
<evidence type="ECO:0000259" key="9">
    <source>
        <dbReference type="Pfam" id="PF12704"/>
    </source>
</evidence>
<dbReference type="InterPro" id="IPR025857">
    <property type="entry name" value="MacB_PCD"/>
</dbReference>
<evidence type="ECO:0000313" key="10">
    <source>
        <dbReference type="EMBL" id="QBQ96453.1"/>
    </source>
</evidence>
<evidence type="ECO:0000256" key="5">
    <source>
        <dbReference type="ARBA" id="ARBA00022989"/>
    </source>
</evidence>
<dbReference type="Proteomes" id="UP000295727">
    <property type="component" value="Chromosome 1"/>
</dbReference>
<dbReference type="EMBL" id="CP038148">
    <property type="protein sequence ID" value="QBQ96453.1"/>
    <property type="molecule type" value="Genomic_DNA"/>
</dbReference>